<dbReference type="InterPro" id="IPR003767">
    <property type="entry name" value="Malate/L-lactate_DH-like"/>
</dbReference>
<evidence type="ECO:0000313" key="5">
    <source>
        <dbReference type="EMBL" id="SSX04577.1"/>
    </source>
</evidence>
<accession>A0A336M4M8</accession>
<dbReference type="Gene3D" id="3.30.1370.60">
    <property type="entry name" value="Hypothetical oxidoreductase yiak, domain 2"/>
    <property type="match status" value="1"/>
</dbReference>
<evidence type="ECO:0000313" key="6">
    <source>
        <dbReference type="EMBL" id="SSX24940.1"/>
    </source>
</evidence>
<name>A0A336M4M8_CULSO</name>
<sequence length="846" mass="95156">MHQLIPKISMMTQSRSVLINKILTNEFQILRKSFCRVTSDCNEKEIKTETDTCTRTTGLSTSVCLVNQTYGRSEFKIINNNRRNFNETNSVEFRPFSDKKWRCLHAIKFLISQVACAVIDAQIRSFHNTSSKMASTQYENDQPNVISVEEARRFMIDCFVKANVPEKHAIAQADLLIAADVRGHFSHGMNRLEMYINDLLINSTAGAAVPEILKETPATAWVDGKNGLGAVVGEFCMDLAIKKAKTVGVGWVVAKRSNHYGIAGYYSLRAEKQGLIGMSMTNTSPLMSPTRSKGAALGTNPISVAAPANDGDSFVLDMATTAVAVGKIEIQRRKQLPIPEGWAQDPEGHPTTDAELGFKTGCLMPLGGSELTSGYKGYGLGALVEVLCGISAGSNFGPHIRKWTHAGADSEANLGQVFVAVDPNCFAPGFTDRMTTLNKDLRGMEPVDPNKPVLVAGDPERAHERKVQEEGGLRYHPNQIKTNHALAEKLKIKPIRFLNEIPRFKLNTNHSLIPPFDDSIKQHWHLTSPKIFQNCRISLTPYTNRILSFMWNENPTPKASWKAVLQYTAFNDEEKIADGIAFFLIPPKTSVSFGANMNGLFTGFMGLMIAIDNSKNPYYTLHQSNNQAAVNVVYNKIPDRYNWYSEGYENRLGSCVVNIRYGNSNQSISTLAVEYVDGVLNVYHTNKTQNLETNEMEFCTSVKGLEIPPGFVRFYAFYYPYMEAYEVHSFKFYDDKEYLEHEADTKKMLLTFILIIIVLLVCYVATIYFFWRHICQRKTIKGNATSDALQQQDPGTSIELKEKLDKTNVQFSDLYEEPLSDCYETIPNTENEYEYDHLDWEKSQKN</sequence>
<keyword evidence="2" id="KW-0560">Oxidoreductase</keyword>
<dbReference type="EMBL" id="UFQT01000523">
    <property type="protein sequence ID" value="SSX24940.1"/>
    <property type="molecule type" value="Genomic_DNA"/>
</dbReference>
<reference evidence="5" key="1">
    <citation type="submission" date="2018-04" db="EMBL/GenBank/DDBJ databases">
        <authorList>
            <person name="Go L.Y."/>
            <person name="Mitchell J.A."/>
        </authorList>
    </citation>
    <scope>NUCLEOTIDE SEQUENCE</scope>
    <source>
        <tissue evidence="5">Whole organism</tissue>
    </source>
</reference>
<keyword evidence="3" id="KW-1133">Transmembrane helix</keyword>
<dbReference type="InterPro" id="IPR036111">
    <property type="entry name" value="Mal/L-sulfo/L-lacto_DH-like_sf"/>
</dbReference>
<dbReference type="SUPFAM" id="SSF49899">
    <property type="entry name" value="Concanavalin A-like lectins/glucanases"/>
    <property type="match status" value="1"/>
</dbReference>
<dbReference type="InterPro" id="IPR043144">
    <property type="entry name" value="Mal/L-sulf/L-lact_DH-like_ah"/>
</dbReference>
<dbReference type="AlphaFoldDB" id="A0A336M4M8"/>
<dbReference type="InterPro" id="IPR043143">
    <property type="entry name" value="Mal/L-sulf/L-lact_DH-like_NADP"/>
</dbReference>
<dbReference type="GO" id="GO:0016020">
    <property type="term" value="C:membrane"/>
    <property type="evidence" value="ECO:0007669"/>
    <property type="project" value="InterPro"/>
</dbReference>
<dbReference type="InterPro" id="IPR005052">
    <property type="entry name" value="Lectin_leg"/>
</dbReference>
<dbReference type="Pfam" id="PF03388">
    <property type="entry name" value="Lectin_leg-like"/>
    <property type="match status" value="1"/>
</dbReference>
<dbReference type="PANTHER" id="PTHR11091">
    <property type="entry name" value="OXIDOREDUCTASE-RELATED"/>
    <property type="match status" value="1"/>
</dbReference>
<evidence type="ECO:0000256" key="1">
    <source>
        <dbReference type="ARBA" id="ARBA00006056"/>
    </source>
</evidence>
<dbReference type="PANTHER" id="PTHR11091:SF0">
    <property type="entry name" value="MALATE DEHYDROGENASE"/>
    <property type="match status" value="1"/>
</dbReference>
<dbReference type="Gene3D" id="2.60.120.200">
    <property type="match status" value="1"/>
</dbReference>
<reference evidence="6" key="2">
    <citation type="submission" date="2018-07" db="EMBL/GenBank/DDBJ databases">
        <authorList>
            <person name="Quirk P.G."/>
            <person name="Krulwich T.A."/>
        </authorList>
    </citation>
    <scope>NUCLEOTIDE SEQUENCE</scope>
</reference>
<evidence type="ECO:0000259" key="4">
    <source>
        <dbReference type="Pfam" id="PF03388"/>
    </source>
</evidence>
<dbReference type="Gene3D" id="1.10.1530.10">
    <property type="match status" value="1"/>
</dbReference>
<dbReference type="Pfam" id="PF02615">
    <property type="entry name" value="Ldh_2"/>
    <property type="match status" value="1"/>
</dbReference>
<gene>
    <name evidence="6" type="primary">CSON011745</name>
</gene>
<dbReference type="SUPFAM" id="SSF89733">
    <property type="entry name" value="L-sulfolactate dehydrogenase-like"/>
    <property type="match status" value="1"/>
</dbReference>
<dbReference type="VEuPathDB" id="VectorBase:CSON011745"/>
<dbReference type="GO" id="GO:0016491">
    <property type="term" value="F:oxidoreductase activity"/>
    <property type="evidence" value="ECO:0007669"/>
    <property type="project" value="UniProtKB-KW"/>
</dbReference>
<proteinExistence type="inferred from homology"/>
<evidence type="ECO:0000256" key="2">
    <source>
        <dbReference type="ARBA" id="ARBA00023002"/>
    </source>
</evidence>
<organism evidence="6">
    <name type="scientific">Culicoides sonorensis</name>
    <name type="common">Biting midge</name>
    <dbReference type="NCBI Taxonomy" id="179676"/>
    <lineage>
        <taxon>Eukaryota</taxon>
        <taxon>Metazoa</taxon>
        <taxon>Ecdysozoa</taxon>
        <taxon>Arthropoda</taxon>
        <taxon>Hexapoda</taxon>
        <taxon>Insecta</taxon>
        <taxon>Pterygota</taxon>
        <taxon>Neoptera</taxon>
        <taxon>Endopterygota</taxon>
        <taxon>Diptera</taxon>
        <taxon>Nematocera</taxon>
        <taxon>Chironomoidea</taxon>
        <taxon>Ceratopogonidae</taxon>
        <taxon>Ceratopogoninae</taxon>
        <taxon>Culicoides</taxon>
        <taxon>Monoculicoides</taxon>
    </lineage>
</organism>
<keyword evidence="3" id="KW-0812">Transmembrane</keyword>
<dbReference type="InterPro" id="IPR013320">
    <property type="entry name" value="ConA-like_dom_sf"/>
</dbReference>
<feature type="domain" description="L-type lectin-like" evidence="4">
    <location>
        <begin position="507"/>
        <end position="710"/>
    </location>
</feature>
<keyword evidence="3" id="KW-0472">Membrane</keyword>
<protein>
    <submittedName>
        <fullName evidence="6">CSON011745 protein</fullName>
    </submittedName>
</protein>
<dbReference type="EMBL" id="UFQS01000523">
    <property type="protein sequence ID" value="SSX04577.1"/>
    <property type="molecule type" value="Genomic_DNA"/>
</dbReference>
<feature type="transmembrane region" description="Helical" evidence="3">
    <location>
        <begin position="748"/>
        <end position="771"/>
    </location>
</feature>
<evidence type="ECO:0000256" key="3">
    <source>
        <dbReference type="SAM" id="Phobius"/>
    </source>
</evidence>
<comment type="similarity">
    <text evidence="1">Belongs to the LDH2/MDH2 oxidoreductase family.</text>
</comment>